<dbReference type="RefSeq" id="XP_023277144.1">
    <property type="nucleotide sequence ID" value="XM_023421376.1"/>
</dbReference>
<dbReference type="Pfam" id="PF07326">
    <property type="entry name" value="RCS1"/>
    <property type="match status" value="1"/>
</dbReference>
<organism evidence="2 3">
    <name type="scientific">Seriola lalandi dorsalis</name>
    <dbReference type="NCBI Taxonomy" id="1841481"/>
    <lineage>
        <taxon>Eukaryota</taxon>
        <taxon>Metazoa</taxon>
        <taxon>Chordata</taxon>
        <taxon>Craniata</taxon>
        <taxon>Vertebrata</taxon>
        <taxon>Euteleostomi</taxon>
        <taxon>Actinopterygii</taxon>
        <taxon>Neopterygii</taxon>
        <taxon>Teleostei</taxon>
        <taxon>Neoteleostei</taxon>
        <taxon>Acanthomorphata</taxon>
        <taxon>Carangaria</taxon>
        <taxon>Carangiformes</taxon>
        <taxon>Carangidae</taxon>
        <taxon>Seriola</taxon>
    </lineage>
</organism>
<feature type="compositionally biased region" description="Polar residues" evidence="1">
    <location>
        <begin position="63"/>
        <end position="75"/>
    </location>
</feature>
<dbReference type="STRING" id="1841481.ENSSLDP00000021381"/>
<dbReference type="PANTHER" id="PTHR35819">
    <property type="entry name" value="PICALM INTERACTING MITOTIC REGULATOR PIMREG"/>
    <property type="match status" value="1"/>
</dbReference>
<dbReference type="AlphaFoldDB" id="A0A3B4Y033"/>
<evidence type="ECO:0000313" key="3">
    <source>
        <dbReference type="Proteomes" id="UP000261360"/>
    </source>
</evidence>
<dbReference type="InterPro" id="IPR009932">
    <property type="entry name" value="RCS1"/>
</dbReference>
<dbReference type="KEGG" id="slal:111666145"/>
<dbReference type="Ensembl" id="ENSSLDT00000022088.1">
    <property type="protein sequence ID" value="ENSSLDP00000021381.1"/>
    <property type="gene ID" value="ENSSLDG00000016703.1"/>
</dbReference>
<evidence type="ECO:0000256" key="1">
    <source>
        <dbReference type="SAM" id="MobiDB-lite"/>
    </source>
</evidence>
<feature type="region of interest" description="Disordered" evidence="1">
    <location>
        <begin position="24"/>
        <end position="44"/>
    </location>
</feature>
<dbReference type="OrthoDB" id="9898669at2759"/>
<proteinExistence type="predicted"/>
<reference evidence="2" key="1">
    <citation type="submission" date="2025-08" db="UniProtKB">
        <authorList>
            <consortium name="Ensembl"/>
        </authorList>
    </citation>
    <scope>IDENTIFICATION</scope>
</reference>
<name>A0A3B4Y033_SERLL</name>
<reference evidence="2" key="2">
    <citation type="submission" date="2025-09" db="UniProtKB">
        <authorList>
            <consortium name="Ensembl"/>
        </authorList>
    </citation>
    <scope>IDENTIFICATION</scope>
</reference>
<feature type="region of interest" description="Disordered" evidence="1">
    <location>
        <begin position="121"/>
        <end position="184"/>
    </location>
</feature>
<evidence type="ECO:0000313" key="2">
    <source>
        <dbReference type="Ensembl" id="ENSSLDP00000021381.1"/>
    </source>
</evidence>
<keyword evidence="3" id="KW-1185">Reference proteome</keyword>
<protein>
    <submittedName>
        <fullName evidence="2">Uncharacterized LOC111666145</fullName>
    </submittedName>
</protein>
<dbReference type="GeneTree" id="ENSGT00390000008128"/>
<accession>A0A3B4Y033</accession>
<sequence>MASSMMDGVGKAVVGVWRAHTVLDESDGAESSPEAPDRFRKLRSSSSLNSLRMSLRKRLPLRSVQTNSLPENPTWETLKGQPKPSTVRKLTRNARNSISGVCQRLQRTRQFSREECLVATPGRTCDGEDAGASTSHTPKRTPGRAATPRRTPRSAAKPGHTPGSRGRRTPEAGVRGVKTRGGRRQLVRMAALRSPFASPNTQNQRIKFDRDLESVSSGLKRLKYLSKAFDDIIGRDDRPSTGGRSGGAMMRKLDPSGKLSRSNLTRRATNFSNTLGGWAQTAVNTISKPN</sequence>
<dbReference type="Proteomes" id="UP000261360">
    <property type="component" value="Unplaced"/>
</dbReference>
<feature type="region of interest" description="Disordered" evidence="1">
    <location>
        <begin position="236"/>
        <end position="260"/>
    </location>
</feature>
<dbReference type="GeneID" id="111666145"/>
<dbReference type="RefSeq" id="XP_023277145.1">
    <property type="nucleotide sequence ID" value="XM_023421377.1"/>
</dbReference>
<dbReference type="PANTHER" id="PTHR35819:SF1">
    <property type="entry name" value="PROTEIN PIMREG"/>
    <property type="match status" value="1"/>
</dbReference>
<feature type="region of interest" description="Disordered" evidence="1">
    <location>
        <begin position="62"/>
        <end position="92"/>
    </location>
</feature>
<feature type="compositionally biased region" description="Low complexity" evidence="1">
    <location>
        <begin position="143"/>
        <end position="158"/>
    </location>
</feature>